<dbReference type="PANTHER" id="PTHR33050:SF8">
    <property type="entry name" value="REVERSE TRANSCRIPTASE DOMAIN-CONTAINING PROTEIN"/>
    <property type="match status" value="1"/>
</dbReference>
<dbReference type="InterPro" id="IPR052055">
    <property type="entry name" value="Hepadnavirus_pol/RT"/>
</dbReference>
<dbReference type="Proteomes" id="UP001176940">
    <property type="component" value="Unassembled WGS sequence"/>
</dbReference>
<protein>
    <submittedName>
        <fullName evidence="2">Uncharacterized protein</fullName>
    </submittedName>
</protein>
<name>A0ABN9MGI7_9NEOB</name>
<evidence type="ECO:0000313" key="2">
    <source>
        <dbReference type="EMBL" id="CAJ0964681.1"/>
    </source>
</evidence>
<organism evidence="2 3">
    <name type="scientific">Ranitomeya imitator</name>
    <name type="common">mimic poison frog</name>
    <dbReference type="NCBI Taxonomy" id="111125"/>
    <lineage>
        <taxon>Eukaryota</taxon>
        <taxon>Metazoa</taxon>
        <taxon>Chordata</taxon>
        <taxon>Craniata</taxon>
        <taxon>Vertebrata</taxon>
        <taxon>Euteleostomi</taxon>
        <taxon>Amphibia</taxon>
        <taxon>Batrachia</taxon>
        <taxon>Anura</taxon>
        <taxon>Neobatrachia</taxon>
        <taxon>Hyloidea</taxon>
        <taxon>Dendrobatidae</taxon>
        <taxon>Dendrobatinae</taxon>
        <taxon>Ranitomeya</taxon>
    </lineage>
</organism>
<evidence type="ECO:0000313" key="3">
    <source>
        <dbReference type="Proteomes" id="UP001176940"/>
    </source>
</evidence>
<feature type="compositionally biased region" description="Basic and acidic residues" evidence="1">
    <location>
        <begin position="90"/>
        <end position="105"/>
    </location>
</feature>
<sequence>MATGVRAPIQGAGPPALDNRQSAGISSARRSSSSSLSSPREHRRSGRRKRDRHVSKRRSYRSRSSRHSRRSRASRWRSPSSSGSSSGRSHRQESSRRRSIHRMERQGPMTPVAREASCPDTGAPIVPKKESGKYRLIHHLSYPKGMSVNDGIPSDETAVTYISFDKAVDLVRNAGPGALMAKSDIESAFRLLPKTIGPVSVITFLGIEIDSVAMEFRLPKEKIDKLLDLISGCISIEFTGTALSGTLGGGGLPTFDLGCPGDLMPLIRSSIAPST</sequence>
<feature type="compositionally biased region" description="Low complexity" evidence="1">
    <location>
        <begin position="76"/>
        <end position="87"/>
    </location>
</feature>
<feature type="compositionally biased region" description="Basic residues" evidence="1">
    <location>
        <begin position="41"/>
        <end position="75"/>
    </location>
</feature>
<accession>A0ABN9MGI7</accession>
<keyword evidence="3" id="KW-1185">Reference proteome</keyword>
<proteinExistence type="predicted"/>
<dbReference type="PANTHER" id="PTHR33050">
    <property type="entry name" value="REVERSE TRANSCRIPTASE DOMAIN-CONTAINING PROTEIN"/>
    <property type="match status" value="1"/>
</dbReference>
<gene>
    <name evidence="2" type="ORF">RIMI_LOCUS19474277</name>
</gene>
<evidence type="ECO:0000256" key="1">
    <source>
        <dbReference type="SAM" id="MobiDB-lite"/>
    </source>
</evidence>
<dbReference type="EMBL" id="CAUEEQ010062270">
    <property type="protein sequence ID" value="CAJ0964681.1"/>
    <property type="molecule type" value="Genomic_DNA"/>
</dbReference>
<feature type="region of interest" description="Disordered" evidence="1">
    <location>
        <begin position="1"/>
        <end position="127"/>
    </location>
</feature>
<reference evidence="2" key="1">
    <citation type="submission" date="2023-07" db="EMBL/GenBank/DDBJ databases">
        <authorList>
            <person name="Stuckert A."/>
        </authorList>
    </citation>
    <scope>NUCLEOTIDE SEQUENCE</scope>
</reference>
<comment type="caution">
    <text evidence="2">The sequence shown here is derived from an EMBL/GenBank/DDBJ whole genome shotgun (WGS) entry which is preliminary data.</text>
</comment>
<feature type="compositionally biased region" description="Low complexity" evidence="1">
    <location>
        <begin position="20"/>
        <end position="38"/>
    </location>
</feature>